<dbReference type="SUPFAM" id="SSF52821">
    <property type="entry name" value="Rhodanese/Cell cycle control phosphatase"/>
    <property type="match status" value="1"/>
</dbReference>
<feature type="domain" description="Rhodanese" evidence="1">
    <location>
        <begin position="21"/>
        <end position="98"/>
    </location>
</feature>
<dbReference type="RefSeq" id="WP_377980440.1">
    <property type="nucleotide sequence ID" value="NZ_JBBKXX010000001.1"/>
</dbReference>
<dbReference type="InterPro" id="IPR050229">
    <property type="entry name" value="GlpE_sulfurtransferase"/>
</dbReference>
<evidence type="ECO:0000313" key="3">
    <source>
        <dbReference type="Proteomes" id="UP001598019"/>
    </source>
</evidence>
<reference evidence="2 3" key="1">
    <citation type="submission" date="2024-03" db="EMBL/GenBank/DDBJ databases">
        <title>Aquirufa genome sequencing.</title>
        <authorList>
            <person name="Pitt A."/>
            <person name="Hahn M.W."/>
        </authorList>
    </citation>
    <scope>NUCLEOTIDE SEQUENCE [LARGE SCALE GENOMIC DNA]</scope>
    <source>
        <strain evidence="2 3">HETE-83D</strain>
    </source>
</reference>
<keyword evidence="3" id="KW-1185">Reference proteome</keyword>
<gene>
    <name evidence="2" type="ORF">SKC37_05190</name>
</gene>
<proteinExistence type="predicted"/>
<dbReference type="CDD" id="cd00158">
    <property type="entry name" value="RHOD"/>
    <property type="match status" value="1"/>
</dbReference>
<dbReference type="InterPro" id="IPR001763">
    <property type="entry name" value="Rhodanese-like_dom"/>
</dbReference>
<dbReference type="EMBL" id="JBBKXX010000001">
    <property type="protein sequence ID" value="MFD3408040.1"/>
    <property type="molecule type" value="Genomic_DNA"/>
</dbReference>
<name>A0ABW6DJX5_9BACT</name>
<dbReference type="PROSITE" id="PS50206">
    <property type="entry name" value="RHODANESE_3"/>
    <property type="match status" value="1"/>
</dbReference>
<comment type="caution">
    <text evidence="2">The sequence shown here is derived from an EMBL/GenBank/DDBJ whole genome shotgun (WGS) entry which is preliminary data.</text>
</comment>
<dbReference type="InterPro" id="IPR036873">
    <property type="entry name" value="Rhodanese-like_dom_sf"/>
</dbReference>
<evidence type="ECO:0000259" key="1">
    <source>
        <dbReference type="PROSITE" id="PS50206"/>
    </source>
</evidence>
<dbReference type="Gene3D" id="3.40.250.10">
    <property type="entry name" value="Rhodanese-like domain"/>
    <property type="match status" value="1"/>
</dbReference>
<dbReference type="Pfam" id="PF00581">
    <property type="entry name" value="Rhodanese"/>
    <property type="match status" value="1"/>
</dbReference>
<organism evidence="2 3">
    <name type="scientific">Aquirufa esocilacus</name>
    <dbReference type="NCBI Taxonomy" id="3096513"/>
    <lineage>
        <taxon>Bacteria</taxon>
        <taxon>Pseudomonadati</taxon>
        <taxon>Bacteroidota</taxon>
        <taxon>Cytophagia</taxon>
        <taxon>Cytophagales</taxon>
        <taxon>Flectobacillaceae</taxon>
        <taxon>Aquirufa</taxon>
    </lineage>
</organism>
<dbReference type="SMART" id="SM00450">
    <property type="entry name" value="RHOD"/>
    <property type="match status" value="1"/>
</dbReference>
<sequence length="101" mass="10921">MLELLKNLFGFGPKVDFKALLADGATLVDVRTPAEFKDGHIKGAINLPLQTLGSNLNKLKKDQVIITCCRSGSRSGMARRQLQAAGYTQVYNGGPWTSLNA</sequence>
<dbReference type="Proteomes" id="UP001598019">
    <property type="component" value="Unassembled WGS sequence"/>
</dbReference>
<dbReference type="PANTHER" id="PTHR43031:SF1">
    <property type="entry name" value="PYRIDINE NUCLEOTIDE-DISULPHIDE OXIDOREDUCTASE"/>
    <property type="match status" value="1"/>
</dbReference>
<evidence type="ECO:0000313" key="2">
    <source>
        <dbReference type="EMBL" id="MFD3408040.1"/>
    </source>
</evidence>
<dbReference type="PANTHER" id="PTHR43031">
    <property type="entry name" value="FAD-DEPENDENT OXIDOREDUCTASE"/>
    <property type="match status" value="1"/>
</dbReference>
<accession>A0ABW6DJX5</accession>
<protein>
    <submittedName>
        <fullName evidence="2">Rhodanese-like domain-containing protein</fullName>
    </submittedName>
</protein>